<evidence type="ECO:0000313" key="3">
    <source>
        <dbReference type="Proteomes" id="UP001465426"/>
    </source>
</evidence>
<feature type="domain" description="PepSY" evidence="1">
    <location>
        <begin position="30"/>
        <end position="100"/>
    </location>
</feature>
<dbReference type="InterPro" id="IPR025711">
    <property type="entry name" value="PepSY"/>
</dbReference>
<organism evidence="2 3">
    <name type="scientific">Niallia hominis</name>
    <dbReference type="NCBI Taxonomy" id="3133173"/>
    <lineage>
        <taxon>Bacteria</taxon>
        <taxon>Bacillati</taxon>
        <taxon>Bacillota</taxon>
        <taxon>Bacilli</taxon>
        <taxon>Bacillales</taxon>
        <taxon>Bacillaceae</taxon>
        <taxon>Niallia</taxon>
    </lineage>
</organism>
<reference evidence="2 3" key="1">
    <citation type="submission" date="2024-03" db="EMBL/GenBank/DDBJ databases">
        <title>Human intestinal bacterial collection.</title>
        <authorList>
            <person name="Pauvert C."/>
            <person name="Hitch T.C.A."/>
            <person name="Clavel T."/>
        </authorList>
    </citation>
    <scope>NUCLEOTIDE SEQUENCE [LARGE SCALE GENOMIC DNA]</scope>
    <source>
        <strain evidence="2 3">CLA-SR-H024</strain>
    </source>
</reference>
<keyword evidence="3" id="KW-1185">Reference proteome</keyword>
<comment type="caution">
    <text evidence="2">The sequence shown here is derived from an EMBL/GenBank/DDBJ whole genome shotgun (WGS) entry which is preliminary data.</text>
</comment>
<protein>
    <recommendedName>
        <fullName evidence="1">PepSY domain-containing protein</fullName>
    </recommendedName>
</protein>
<evidence type="ECO:0000259" key="1">
    <source>
        <dbReference type="Pfam" id="PF03413"/>
    </source>
</evidence>
<evidence type="ECO:0000313" key="2">
    <source>
        <dbReference type="EMBL" id="MEQ2467722.1"/>
    </source>
</evidence>
<dbReference type="EMBL" id="JBBMFN010000062">
    <property type="protein sequence ID" value="MEQ2467722.1"/>
    <property type="molecule type" value="Genomic_DNA"/>
</dbReference>
<accession>A0ABV1F2Y6</accession>
<proteinExistence type="predicted"/>
<gene>
    <name evidence="2" type="ORF">WMO63_18860</name>
</gene>
<sequence>MNWKQCLGGVVVGVAASYLAKKTITKNNNLSSNEVLHIAKAAFKKKGPINGSWINMEKETLHTPESSLTVYRGGITRMNGEKQEVFEFVSDCETGTILDVNQLT</sequence>
<dbReference type="Proteomes" id="UP001465426">
    <property type="component" value="Unassembled WGS sequence"/>
</dbReference>
<name>A0ABV1F2Y6_9BACI</name>
<dbReference type="RefSeq" id="WP_031540507.1">
    <property type="nucleotide sequence ID" value="NZ_JBBMFN010000062.1"/>
</dbReference>
<dbReference type="Pfam" id="PF03413">
    <property type="entry name" value="PepSY"/>
    <property type="match status" value="1"/>
</dbReference>